<dbReference type="AlphaFoldDB" id="A0AAP0MNR8"/>
<accession>A0AAP0MNR8</accession>
<keyword evidence="2" id="KW-1185">Reference proteome</keyword>
<comment type="caution">
    <text evidence="1">The sequence shown here is derived from an EMBL/GenBank/DDBJ whole genome shotgun (WGS) entry which is preliminary data.</text>
</comment>
<reference evidence="1 2" key="1">
    <citation type="submission" date="2024-05" db="EMBL/GenBank/DDBJ databases">
        <title>Haplotype-resolved chromosome-level genome assembly of Huyou (Citrus changshanensis).</title>
        <authorList>
            <person name="Miao C."/>
            <person name="Chen W."/>
            <person name="Wu Y."/>
            <person name="Wang L."/>
            <person name="Zhao S."/>
            <person name="Grierson D."/>
            <person name="Xu C."/>
            <person name="Chen K."/>
        </authorList>
    </citation>
    <scope>NUCLEOTIDE SEQUENCE [LARGE SCALE GENOMIC DNA]</scope>
    <source>
        <strain evidence="1">01-14</strain>
        <tissue evidence="1">Leaf</tissue>
    </source>
</reference>
<protein>
    <submittedName>
        <fullName evidence="1">Uncharacterized protein</fullName>
    </submittedName>
</protein>
<evidence type="ECO:0000313" key="1">
    <source>
        <dbReference type="EMBL" id="KAK9215467.1"/>
    </source>
</evidence>
<name>A0AAP0MNR8_9ROSI</name>
<proteinExistence type="predicted"/>
<sequence>MRLSPRKLQIITGLAINKLVVSEPDQILLMVFYDCHHSYGRIFRLDSSQMEWFEVERLSDKVFFIGEAGFTSVPAIGEIRLRFQQLAGRQVNMQTM</sequence>
<evidence type="ECO:0000313" key="2">
    <source>
        <dbReference type="Proteomes" id="UP001428341"/>
    </source>
</evidence>
<organism evidence="1 2">
    <name type="scientific">Citrus x changshan-huyou</name>
    <dbReference type="NCBI Taxonomy" id="2935761"/>
    <lineage>
        <taxon>Eukaryota</taxon>
        <taxon>Viridiplantae</taxon>
        <taxon>Streptophyta</taxon>
        <taxon>Embryophyta</taxon>
        <taxon>Tracheophyta</taxon>
        <taxon>Spermatophyta</taxon>
        <taxon>Magnoliopsida</taxon>
        <taxon>eudicotyledons</taxon>
        <taxon>Gunneridae</taxon>
        <taxon>Pentapetalae</taxon>
        <taxon>rosids</taxon>
        <taxon>malvids</taxon>
        <taxon>Sapindales</taxon>
        <taxon>Rutaceae</taxon>
        <taxon>Aurantioideae</taxon>
        <taxon>Citrus</taxon>
    </lineage>
</organism>
<dbReference type="EMBL" id="JBCGBO010000003">
    <property type="protein sequence ID" value="KAK9215467.1"/>
    <property type="molecule type" value="Genomic_DNA"/>
</dbReference>
<gene>
    <name evidence="1" type="ORF">WN944_007472</name>
</gene>
<dbReference type="Proteomes" id="UP001428341">
    <property type="component" value="Unassembled WGS sequence"/>
</dbReference>